<dbReference type="InterPro" id="IPR017208">
    <property type="entry name" value="UCP037442_abhydr"/>
</dbReference>
<evidence type="ECO:0000259" key="1">
    <source>
        <dbReference type="Pfam" id="PF12146"/>
    </source>
</evidence>
<dbReference type="PIRSF" id="PIRSF037442">
    <property type="entry name" value="UCP037442_abhydr"/>
    <property type="match status" value="1"/>
</dbReference>
<sequence>MATIQAQERAIDNGNGHTLSSYWYPPSGPSRGAVIIAPAMGVKQRFYTDFASWLAERGYLVVTFDYLGMGRSRSVPLRQLQVDILDWGHHDCSAVLATVAEAAGNLPLYWIGHSVGAQILPLVRGHHRLTRIVTIAAGSGYWRENSPQIRRKAWLLWHGLAPLLTAIAGYFPGDRIGAVGDLPAGVIRQWRRWCLHPEYLVGVEGEPVRQAFAAVRTPLTSLSFSDDEMMSARNTESLHGFYSGAPKTMQRIAPGDVGATRIGHFGFFRRSFADNLWSRWLLPELACDENRVVAHAHRQVVRVSHSGT</sequence>
<reference evidence="2 3" key="1">
    <citation type="submission" date="2020-02" db="EMBL/GenBank/DDBJ databases">
        <title>Synteny-based analysis reveals conserved mechanism for high triclosan tolerance in Pseudomonas, as well as instances of horizontal transfer.</title>
        <authorList>
            <person name="Mcfarland A.G."/>
            <person name="Bertucci H.K."/>
            <person name="Litmann E."/>
            <person name="Shen J."/>
            <person name="Huttenhower C."/>
            <person name="Hartmann E.M."/>
        </authorList>
    </citation>
    <scope>NUCLEOTIDE SEQUENCE [LARGE SCALE GENOMIC DNA]</scope>
    <source>
        <strain evidence="2 3">115A1</strain>
    </source>
</reference>
<dbReference type="Gene3D" id="3.40.50.1820">
    <property type="entry name" value="alpha/beta hydrolase"/>
    <property type="match status" value="1"/>
</dbReference>
<keyword evidence="2" id="KW-0378">Hydrolase</keyword>
<comment type="caution">
    <text evidence="2">The sequence shown here is derived from an EMBL/GenBank/DDBJ whole genome shotgun (WGS) entry which is preliminary data.</text>
</comment>
<organism evidence="2 3">
    <name type="scientific">Stutzerimonas azotifigens</name>
    <dbReference type="NCBI Taxonomy" id="291995"/>
    <lineage>
        <taxon>Bacteria</taxon>
        <taxon>Pseudomonadati</taxon>
        <taxon>Pseudomonadota</taxon>
        <taxon>Gammaproteobacteria</taxon>
        <taxon>Pseudomonadales</taxon>
        <taxon>Pseudomonadaceae</taxon>
        <taxon>Stutzerimonas</taxon>
    </lineage>
</organism>
<gene>
    <name evidence="2" type="ORF">G7026_06185</name>
</gene>
<proteinExistence type="predicted"/>
<name>A0ABR5YYI0_9GAMM</name>
<dbReference type="Pfam" id="PF12146">
    <property type="entry name" value="Hydrolase_4"/>
    <property type="match status" value="1"/>
</dbReference>
<evidence type="ECO:0000313" key="2">
    <source>
        <dbReference type="EMBL" id="MBA1272936.1"/>
    </source>
</evidence>
<dbReference type="RefSeq" id="WP_181069886.1">
    <property type="nucleotide sequence ID" value="NZ_JAAMRF010000003.1"/>
</dbReference>
<dbReference type="EMBL" id="JAAMRF010000003">
    <property type="protein sequence ID" value="MBA1272936.1"/>
    <property type="molecule type" value="Genomic_DNA"/>
</dbReference>
<dbReference type="Proteomes" id="UP000786387">
    <property type="component" value="Unassembled WGS sequence"/>
</dbReference>
<dbReference type="InterPro" id="IPR022742">
    <property type="entry name" value="Hydrolase_4"/>
</dbReference>
<keyword evidence="3" id="KW-1185">Reference proteome</keyword>
<dbReference type="SUPFAM" id="SSF53474">
    <property type="entry name" value="alpha/beta-Hydrolases"/>
    <property type="match status" value="1"/>
</dbReference>
<accession>A0ABR5YYI0</accession>
<protein>
    <submittedName>
        <fullName evidence="2">Alpha/beta fold hydrolase</fullName>
    </submittedName>
</protein>
<feature type="domain" description="Serine aminopeptidase S33" evidence="1">
    <location>
        <begin position="29"/>
        <end position="145"/>
    </location>
</feature>
<dbReference type="GO" id="GO:0016787">
    <property type="term" value="F:hydrolase activity"/>
    <property type="evidence" value="ECO:0007669"/>
    <property type="project" value="UniProtKB-KW"/>
</dbReference>
<evidence type="ECO:0000313" key="3">
    <source>
        <dbReference type="Proteomes" id="UP000786387"/>
    </source>
</evidence>
<dbReference type="InterPro" id="IPR029058">
    <property type="entry name" value="AB_hydrolase_fold"/>
</dbReference>